<evidence type="ECO:0000256" key="11">
    <source>
        <dbReference type="ARBA" id="ARBA00023316"/>
    </source>
</evidence>
<comment type="caution">
    <text evidence="18">The sequence shown here is derived from an EMBL/GenBank/DDBJ whole genome shotgun (WGS) entry which is preliminary data.</text>
</comment>
<dbReference type="InterPro" id="IPR016185">
    <property type="entry name" value="PreATP-grasp_dom_sf"/>
</dbReference>
<name>A0A919PY04_9ACTN</name>
<dbReference type="GO" id="GO:0008716">
    <property type="term" value="F:D-alanine-D-alanine ligase activity"/>
    <property type="evidence" value="ECO:0007669"/>
    <property type="project" value="UniProtKB-UniRule"/>
</dbReference>
<dbReference type="Pfam" id="PF01820">
    <property type="entry name" value="Dala_Dala_lig_N"/>
    <property type="match status" value="1"/>
</dbReference>
<feature type="binding site" evidence="14">
    <location>
        <begin position="175"/>
        <end position="177"/>
    </location>
    <ligand>
        <name>ATP</name>
        <dbReference type="ChEBI" id="CHEBI:30616"/>
    </ligand>
</feature>
<dbReference type="InterPro" id="IPR013815">
    <property type="entry name" value="ATP_grasp_subdomain_1"/>
</dbReference>
<feature type="binding site" evidence="14">
    <location>
        <begin position="309"/>
        <end position="310"/>
    </location>
    <ligand>
        <name>ATP</name>
        <dbReference type="ChEBI" id="CHEBI:30616"/>
    </ligand>
</feature>
<comment type="cofactor">
    <cofactor evidence="1">
        <name>Mn(2+)</name>
        <dbReference type="ChEBI" id="CHEBI:29035"/>
    </cofactor>
</comment>
<dbReference type="GO" id="GO:0008360">
    <property type="term" value="P:regulation of cell shape"/>
    <property type="evidence" value="ECO:0007669"/>
    <property type="project" value="UniProtKB-KW"/>
</dbReference>
<feature type="active site" evidence="13">
    <location>
        <position position="183"/>
    </location>
</feature>
<evidence type="ECO:0000256" key="15">
    <source>
        <dbReference type="PIRSR" id="PIRSR039102-3"/>
    </source>
</evidence>
<keyword evidence="10 15" id="KW-0464">Manganese</keyword>
<dbReference type="Gene3D" id="3.30.1490.20">
    <property type="entry name" value="ATP-grasp fold, A domain"/>
    <property type="match status" value="1"/>
</dbReference>
<feature type="binding site" evidence="15">
    <location>
        <position position="297"/>
    </location>
    <ligand>
        <name>Mg(2+)</name>
        <dbReference type="ChEBI" id="CHEBI:18420"/>
        <label>1</label>
    </ligand>
</feature>
<reference evidence="18" key="1">
    <citation type="submission" date="2021-01" db="EMBL/GenBank/DDBJ databases">
        <title>Whole genome shotgun sequence of Dactylosporangium siamense NBRC 106093.</title>
        <authorList>
            <person name="Komaki H."/>
            <person name="Tamura T."/>
        </authorList>
    </citation>
    <scope>NUCLEOTIDE SEQUENCE</scope>
    <source>
        <strain evidence="18">NBRC 106093</strain>
    </source>
</reference>
<keyword evidence="11 12" id="KW-0961">Cell wall biogenesis/degradation</keyword>
<evidence type="ECO:0000313" key="18">
    <source>
        <dbReference type="EMBL" id="GIG51336.1"/>
    </source>
</evidence>
<dbReference type="PROSITE" id="PS50975">
    <property type="entry name" value="ATP_GRASP"/>
    <property type="match status" value="1"/>
</dbReference>
<keyword evidence="12" id="KW-0963">Cytoplasm</keyword>
<comment type="catalytic activity">
    <reaction evidence="12">
        <text>2 D-alanine + ATP = D-alanyl-D-alanine + ADP + phosphate + H(+)</text>
        <dbReference type="Rhea" id="RHEA:11224"/>
        <dbReference type="ChEBI" id="CHEBI:15378"/>
        <dbReference type="ChEBI" id="CHEBI:30616"/>
        <dbReference type="ChEBI" id="CHEBI:43474"/>
        <dbReference type="ChEBI" id="CHEBI:57416"/>
        <dbReference type="ChEBI" id="CHEBI:57822"/>
        <dbReference type="ChEBI" id="CHEBI:456216"/>
        <dbReference type="EC" id="6.3.2.4"/>
    </reaction>
</comment>
<evidence type="ECO:0000256" key="9">
    <source>
        <dbReference type="ARBA" id="ARBA00022984"/>
    </source>
</evidence>
<dbReference type="NCBIfam" id="TIGR01205">
    <property type="entry name" value="D_ala_D_alaTIGR"/>
    <property type="match status" value="1"/>
</dbReference>
<dbReference type="InterPro" id="IPR005905">
    <property type="entry name" value="D_ala_D_ala"/>
</dbReference>
<dbReference type="GO" id="GO:0005829">
    <property type="term" value="C:cytosol"/>
    <property type="evidence" value="ECO:0007669"/>
    <property type="project" value="TreeGrafter"/>
</dbReference>
<evidence type="ECO:0000256" key="1">
    <source>
        <dbReference type="ARBA" id="ARBA00001936"/>
    </source>
</evidence>
<evidence type="ECO:0000256" key="6">
    <source>
        <dbReference type="ARBA" id="ARBA00022840"/>
    </source>
</evidence>
<keyword evidence="19" id="KW-1185">Reference proteome</keyword>
<evidence type="ECO:0000313" key="19">
    <source>
        <dbReference type="Proteomes" id="UP000660611"/>
    </source>
</evidence>
<dbReference type="InterPro" id="IPR011761">
    <property type="entry name" value="ATP-grasp"/>
</dbReference>
<comment type="subcellular location">
    <subcellularLocation>
        <location evidence="12">Cytoplasm</location>
    </subcellularLocation>
</comment>
<dbReference type="GO" id="GO:0071555">
    <property type="term" value="P:cell wall organization"/>
    <property type="evidence" value="ECO:0007669"/>
    <property type="project" value="UniProtKB-KW"/>
</dbReference>
<evidence type="ECO:0000256" key="4">
    <source>
        <dbReference type="ARBA" id="ARBA00022723"/>
    </source>
</evidence>
<feature type="binding site" evidence="15">
    <location>
        <position position="310"/>
    </location>
    <ligand>
        <name>Mg(2+)</name>
        <dbReference type="ChEBI" id="CHEBI:18420"/>
        <label>2</label>
    </ligand>
</feature>
<gene>
    <name evidence="12 18" type="primary">ddl</name>
    <name evidence="18" type="ORF">Dsi01nite_093770</name>
</gene>
<dbReference type="PIRSF" id="PIRSF039102">
    <property type="entry name" value="Ddl/VanB"/>
    <property type="match status" value="1"/>
</dbReference>
<dbReference type="PANTHER" id="PTHR23132:SF25">
    <property type="entry name" value="D-ALANINE--D-ALANINE LIGASE A"/>
    <property type="match status" value="1"/>
</dbReference>
<feature type="active site" evidence="13">
    <location>
        <position position="321"/>
    </location>
</feature>
<feature type="active site" evidence="13">
    <location>
        <position position="18"/>
    </location>
</feature>
<evidence type="ECO:0000256" key="3">
    <source>
        <dbReference type="ARBA" id="ARBA00022598"/>
    </source>
</evidence>
<comment type="pathway">
    <text evidence="12">Cell wall biogenesis; peptidoglycan biosynthesis.</text>
</comment>
<evidence type="ECO:0000256" key="7">
    <source>
        <dbReference type="ARBA" id="ARBA00022842"/>
    </source>
</evidence>
<dbReference type="SUPFAM" id="SSF56059">
    <property type="entry name" value="Glutathione synthetase ATP-binding domain-like"/>
    <property type="match status" value="1"/>
</dbReference>
<feature type="domain" description="ATP-grasp" evidence="17">
    <location>
        <begin position="139"/>
        <end position="343"/>
    </location>
</feature>
<evidence type="ECO:0000256" key="8">
    <source>
        <dbReference type="ARBA" id="ARBA00022960"/>
    </source>
</evidence>
<feature type="binding site" evidence="15">
    <location>
        <position position="310"/>
    </location>
    <ligand>
        <name>Mg(2+)</name>
        <dbReference type="ChEBI" id="CHEBI:18420"/>
        <label>1</label>
    </ligand>
</feature>
<feature type="binding site" evidence="15">
    <location>
        <position position="312"/>
    </location>
    <ligand>
        <name>Mg(2+)</name>
        <dbReference type="ChEBI" id="CHEBI:18420"/>
        <label>2</label>
    </ligand>
</feature>
<dbReference type="GO" id="GO:0009252">
    <property type="term" value="P:peptidoglycan biosynthetic process"/>
    <property type="evidence" value="ECO:0007669"/>
    <property type="project" value="UniProtKB-UniRule"/>
</dbReference>
<dbReference type="InterPro" id="IPR000291">
    <property type="entry name" value="D-Ala_lig_Van_CS"/>
</dbReference>
<dbReference type="Proteomes" id="UP000660611">
    <property type="component" value="Unassembled WGS sequence"/>
</dbReference>
<keyword evidence="5 14" id="KW-0547">Nucleotide-binding</keyword>
<dbReference type="Gene3D" id="3.30.470.20">
    <property type="entry name" value="ATP-grasp fold, B domain"/>
    <property type="match status" value="1"/>
</dbReference>
<keyword evidence="3 12" id="KW-0436">Ligase</keyword>
<dbReference type="PROSITE" id="PS00843">
    <property type="entry name" value="DALA_DALA_LIGASE_1"/>
    <property type="match status" value="1"/>
</dbReference>
<feature type="binding site" evidence="14">
    <location>
        <begin position="183"/>
        <end position="184"/>
    </location>
    <ligand>
        <name>ATP</name>
        <dbReference type="ChEBI" id="CHEBI:30616"/>
    </ligand>
</feature>
<keyword evidence="6 16" id="KW-0067">ATP-binding</keyword>
<keyword evidence="4 15" id="KW-0479">Metal-binding</keyword>
<comment type="function">
    <text evidence="12">Cell wall formation.</text>
</comment>
<evidence type="ECO:0000256" key="16">
    <source>
        <dbReference type="PROSITE-ProRule" id="PRU00409"/>
    </source>
</evidence>
<sequence>MAERRIRVAVVFGGRSGEHEVSCKSALSIVRFLDRARYEVVPVRITPSGTWVFGRDADSPEALDLEGLLALTKETDAPALASLADAIGAMRECDVVFPAIHGPYGEDGTIQSVLEMVRLPYVGSGVFASAAGMDKEFTKRILVADGLPVADGVVLRGGAGTVSPQERERLGLPVFVKPSRAGSSLGVSKVDDWAELDDALAEARASDAKVLVEEMVHGREVDLGVLEHPDGSLQVGPPLEISFPDKHEFFDYEAKYLDPTTIFDIPAKLEPAIIEQLQDLAVRTFRALECRGLLRVDFFLRFGTEPVINEVNTFPGFTAVSQYPQMFRVAGLDYPALLDVLIATAIARGAGGQARGAGAQARTNRAASAIT</sequence>
<evidence type="ECO:0000256" key="5">
    <source>
        <dbReference type="ARBA" id="ARBA00022741"/>
    </source>
</evidence>
<dbReference type="GO" id="GO:0046872">
    <property type="term" value="F:metal ion binding"/>
    <property type="evidence" value="ECO:0007669"/>
    <property type="project" value="UniProtKB-KW"/>
</dbReference>
<organism evidence="18 19">
    <name type="scientific">Dactylosporangium siamense</name>
    <dbReference type="NCBI Taxonomy" id="685454"/>
    <lineage>
        <taxon>Bacteria</taxon>
        <taxon>Bacillati</taxon>
        <taxon>Actinomycetota</taxon>
        <taxon>Actinomycetes</taxon>
        <taxon>Micromonosporales</taxon>
        <taxon>Micromonosporaceae</taxon>
        <taxon>Dactylosporangium</taxon>
    </lineage>
</organism>
<dbReference type="RefSeq" id="WP_203852952.1">
    <property type="nucleotide sequence ID" value="NZ_BAAAVW010000032.1"/>
</dbReference>
<dbReference type="HAMAP" id="MF_00047">
    <property type="entry name" value="Dala_Dala_lig"/>
    <property type="match status" value="1"/>
</dbReference>
<dbReference type="NCBIfam" id="NF002528">
    <property type="entry name" value="PRK01966.1-4"/>
    <property type="match status" value="1"/>
</dbReference>
<feature type="binding site" evidence="14">
    <location>
        <position position="135"/>
    </location>
    <ligand>
        <name>ATP</name>
        <dbReference type="ChEBI" id="CHEBI:30616"/>
    </ligand>
</feature>
<accession>A0A919PY04</accession>
<feature type="binding site" evidence="14">
    <location>
        <begin position="213"/>
        <end position="220"/>
    </location>
    <ligand>
        <name>ATP</name>
        <dbReference type="ChEBI" id="CHEBI:30616"/>
    </ligand>
</feature>
<comment type="cofactor">
    <cofactor evidence="15">
        <name>Mg(2+)</name>
        <dbReference type="ChEBI" id="CHEBI:18420"/>
    </cofactor>
    <cofactor evidence="15">
        <name>Mn(2+)</name>
        <dbReference type="ChEBI" id="CHEBI:29035"/>
    </cofactor>
    <text evidence="15">Binds 2 magnesium or manganese ions per subunit.</text>
</comment>
<evidence type="ECO:0000256" key="14">
    <source>
        <dbReference type="PIRSR" id="PIRSR039102-2"/>
    </source>
</evidence>
<protein>
    <recommendedName>
        <fullName evidence="12">D-alanine--D-alanine ligase</fullName>
        <ecNumber evidence="12">6.3.2.4</ecNumber>
    </recommendedName>
    <alternativeName>
        <fullName evidence="12">D-Ala-D-Ala ligase</fullName>
    </alternativeName>
    <alternativeName>
        <fullName evidence="12">D-alanylalanine synthetase</fullName>
    </alternativeName>
</protein>
<keyword evidence="8 12" id="KW-0133">Cell shape</keyword>
<dbReference type="SUPFAM" id="SSF52440">
    <property type="entry name" value="PreATP-grasp domain"/>
    <property type="match status" value="1"/>
</dbReference>
<dbReference type="InterPro" id="IPR011127">
    <property type="entry name" value="Dala_Dala_lig_N"/>
</dbReference>
<proteinExistence type="inferred from homology"/>
<dbReference type="Gene3D" id="3.40.50.20">
    <property type="match status" value="1"/>
</dbReference>
<keyword evidence="9 12" id="KW-0573">Peptidoglycan synthesis</keyword>
<dbReference type="GO" id="GO:0005524">
    <property type="term" value="F:ATP binding"/>
    <property type="evidence" value="ECO:0007669"/>
    <property type="project" value="UniProtKB-UniRule"/>
</dbReference>
<evidence type="ECO:0000256" key="12">
    <source>
        <dbReference type="HAMAP-Rule" id="MF_00047"/>
    </source>
</evidence>
<comment type="similarity">
    <text evidence="2 12">Belongs to the D-alanine--D-alanine ligase family.</text>
</comment>
<dbReference type="EMBL" id="BONQ01000154">
    <property type="protein sequence ID" value="GIG51336.1"/>
    <property type="molecule type" value="Genomic_DNA"/>
</dbReference>
<keyword evidence="7 15" id="KW-0460">Magnesium</keyword>
<dbReference type="PANTHER" id="PTHR23132">
    <property type="entry name" value="D-ALANINE--D-ALANINE LIGASE"/>
    <property type="match status" value="1"/>
</dbReference>
<evidence type="ECO:0000256" key="10">
    <source>
        <dbReference type="ARBA" id="ARBA00023211"/>
    </source>
</evidence>
<evidence type="ECO:0000256" key="13">
    <source>
        <dbReference type="PIRSR" id="PIRSR039102-1"/>
    </source>
</evidence>
<dbReference type="EC" id="6.3.2.4" evidence="12"/>
<dbReference type="InterPro" id="IPR011095">
    <property type="entry name" value="Dala_Dala_lig_C"/>
</dbReference>
<evidence type="ECO:0000259" key="17">
    <source>
        <dbReference type="PROSITE" id="PS50975"/>
    </source>
</evidence>
<dbReference type="AlphaFoldDB" id="A0A919PY04"/>
<dbReference type="Pfam" id="PF07478">
    <property type="entry name" value="Dala_Dala_lig_C"/>
    <property type="match status" value="1"/>
</dbReference>
<evidence type="ECO:0000256" key="2">
    <source>
        <dbReference type="ARBA" id="ARBA00010871"/>
    </source>
</evidence>